<dbReference type="PANTHER" id="PTHR32196">
    <property type="entry name" value="ABC TRANSPORTER PERMEASE PROTEIN YPHD-RELATED-RELATED"/>
    <property type="match status" value="1"/>
</dbReference>
<feature type="transmembrane region" description="Helical" evidence="11">
    <location>
        <begin position="172"/>
        <end position="194"/>
    </location>
</feature>
<dbReference type="GO" id="GO:0005886">
    <property type="term" value="C:plasma membrane"/>
    <property type="evidence" value="ECO:0007669"/>
    <property type="project" value="UniProtKB-SubCell"/>
</dbReference>
<gene>
    <name evidence="12" type="ORF">SAMN06273567_101456</name>
</gene>
<feature type="transmembrane region" description="Helical" evidence="11">
    <location>
        <begin position="58"/>
        <end position="79"/>
    </location>
</feature>
<name>A0A521AYX9_9ACTN</name>
<organism evidence="12 13">
    <name type="scientific">Geodermatophilus aquaeductus</name>
    <dbReference type="NCBI Taxonomy" id="1564161"/>
    <lineage>
        <taxon>Bacteria</taxon>
        <taxon>Bacillati</taxon>
        <taxon>Actinomycetota</taxon>
        <taxon>Actinomycetes</taxon>
        <taxon>Geodermatophilales</taxon>
        <taxon>Geodermatophilaceae</taxon>
        <taxon>Geodermatophilus</taxon>
    </lineage>
</organism>
<keyword evidence="3" id="KW-1003">Cell membrane</keyword>
<evidence type="ECO:0000256" key="7">
    <source>
        <dbReference type="ARBA" id="ARBA00022989"/>
    </source>
</evidence>
<feature type="transmembrane region" description="Helical" evidence="11">
    <location>
        <begin position="85"/>
        <end position="111"/>
    </location>
</feature>
<dbReference type="PANTHER" id="PTHR32196:SF32">
    <property type="entry name" value="XYLOSE TRANSPORT SYSTEM PERMEASE PROTEIN XYLH"/>
    <property type="match status" value="1"/>
</dbReference>
<accession>A0A521AYX9</accession>
<dbReference type="CDD" id="cd06579">
    <property type="entry name" value="TM_PBP1_transp_AraH_like"/>
    <property type="match status" value="1"/>
</dbReference>
<feature type="transmembrane region" description="Helical" evidence="11">
    <location>
        <begin position="354"/>
        <end position="374"/>
    </location>
</feature>
<keyword evidence="2" id="KW-0813">Transport</keyword>
<keyword evidence="13" id="KW-1185">Reference proteome</keyword>
<keyword evidence="8 11" id="KW-0472">Membrane</keyword>
<feature type="transmembrane region" description="Helical" evidence="11">
    <location>
        <begin position="225"/>
        <end position="245"/>
    </location>
</feature>
<keyword evidence="6 11" id="KW-0812">Transmembrane</keyword>
<dbReference type="EMBL" id="FXTJ01000001">
    <property type="protein sequence ID" value="SMO40016.1"/>
    <property type="molecule type" value="Genomic_DNA"/>
</dbReference>
<evidence type="ECO:0000256" key="4">
    <source>
        <dbReference type="ARBA" id="ARBA00022519"/>
    </source>
</evidence>
<keyword evidence="5" id="KW-0762">Sugar transport</keyword>
<comment type="subcellular location">
    <subcellularLocation>
        <location evidence="1">Cell membrane</location>
        <topology evidence="1">Multi-pass membrane protein</topology>
    </subcellularLocation>
</comment>
<keyword evidence="7 11" id="KW-1133">Transmembrane helix</keyword>
<keyword evidence="4" id="KW-0997">Cell inner membrane</keyword>
<dbReference type="GO" id="GO:0022857">
    <property type="term" value="F:transmembrane transporter activity"/>
    <property type="evidence" value="ECO:0007669"/>
    <property type="project" value="InterPro"/>
</dbReference>
<evidence type="ECO:0000256" key="6">
    <source>
        <dbReference type="ARBA" id="ARBA00022692"/>
    </source>
</evidence>
<feature type="transmembrane region" description="Helical" evidence="11">
    <location>
        <begin position="118"/>
        <end position="136"/>
    </location>
</feature>
<evidence type="ECO:0000256" key="3">
    <source>
        <dbReference type="ARBA" id="ARBA00022475"/>
    </source>
</evidence>
<feature type="transmembrane region" description="Helical" evidence="11">
    <location>
        <begin position="275"/>
        <end position="299"/>
    </location>
</feature>
<evidence type="ECO:0000256" key="8">
    <source>
        <dbReference type="ARBA" id="ARBA00023136"/>
    </source>
</evidence>
<feature type="transmembrane region" description="Helical" evidence="11">
    <location>
        <begin position="142"/>
        <end position="165"/>
    </location>
</feature>
<comment type="function">
    <text evidence="9">Part of the binding-protein-dependent transport system for D-xylose. Probably responsible for the translocation of the substrate across the membrane.</text>
</comment>
<dbReference type="Proteomes" id="UP000317484">
    <property type="component" value="Unassembled WGS sequence"/>
</dbReference>
<protein>
    <recommendedName>
        <fullName evidence="10">Xylose transport system permease protein XylH</fullName>
    </recommendedName>
</protein>
<evidence type="ECO:0000256" key="10">
    <source>
        <dbReference type="ARBA" id="ARBA00035686"/>
    </source>
</evidence>
<evidence type="ECO:0000313" key="13">
    <source>
        <dbReference type="Proteomes" id="UP000317484"/>
    </source>
</evidence>
<sequence>MVRRRPSALAPASLTRGRSWTLESFQPEEALLRSFAPVSVDRLPSRGTPPRRRLLDGVLARPGLAAVLGLLVVVLLFGLRVPDLFSPAGLAAVLDSAALLGIGGVAVGLLLVGGHFDLSIGTVTLSSAVLTAVLAGPGEWGIWPALLTSLAAALAVGLVNGWLVVRTGLPSFLVTLATALVLQGTTLSALPLVAGAPRISGLDAAPGWSSASAVFGATAEVGGGVFPVSVLWWLAATAGAGWLLWRTRFGNEVLAMGGSRRAARELGVPVRRTTLVLYVLTATAGWLIGTLALVPAASVGATPTLVTAIDYVVVAVIGGCLLTGGFGSMAGAAAGALLYAVAREGVELAGWDQRWSQAALGVLLLVALLVGGAVRGRLRAAPRS</sequence>
<evidence type="ECO:0000256" key="9">
    <source>
        <dbReference type="ARBA" id="ARBA00035611"/>
    </source>
</evidence>
<evidence type="ECO:0000256" key="2">
    <source>
        <dbReference type="ARBA" id="ARBA00022448"/>
    </source>
</evidence>
<proteinExistence type="predicted"/>
<dbReference type="AlphaFoldDB" id="A0A521AYX9"/>
<dbReference type="InterPro" id="IPR001851">
    <property type="entry name" value="ABC_transp_permease"/>
</dbReference>
<evidence type="ECO:0000256" key="5">
    <source>
        <dbReference type="ARBA" id="ARBA00022597"/>
    </source>
</evidence>
<evidence type="ECO:0000256" key="1">
    <source>
        <dbReference type="ARBA" id="ARBA00004651"/>
    </source>
</evidence>
<evidence type="ECO:0000256" key="11">
    <source>
        <dbReference type="SAM" id="Phobius"/>
    </source>
</evidence>
<evidence type="ECO:0000313" key="12">
    <source>
        <dbReference type="EMBL" id="SMO40016.1"/>
    </source>
</evidence>
<feature type="transmembrane region" description="Helical" evidence="11">
    <location>
        <begin position="311"/>
        <end position="342"/>
    </location>
</feature>
<reference evidence="12 13" key="1">
    <citation type="submission" date="2017-05" db="EMBL/GenBank/DDBJ databases">
        <authorList>
            <person name="Varghese N."/>
            <person name="Submissions S."/>
        </authorList>
    </citation>
    <scope>NUCLEOTIDE SEQUENCE [LARGE SCALE GENOMIC DNA]</scope>
    <source>
        <strain evidence="12 13">DSM 46834</strain>
    </source>
</reference>
<dbReference type="Pfam" id="PF02653">
    <property type="entry name" value="BPD_transp_2"/>
    <property type="match status" value="1"/>
</dbReference>